<evidence type="ECO:0000313" key="3">
    <source>
        <dbReference type="Proteomes" id="UP000253792"/>
    </source>
</evidence>
<dbReference type="RefSeq" id="WP_114619985.1">
    <property type="nucleotide sequence ID" value="NZ_PPTP01000001.1"/>
</dbReference>
<dbReference type="AlphaFoldDB" id="A0A369LE92"/>
<gene>
    <name evidence="2" type="ORF">C1880_01365</name>
</gene>
<evidence type="ECO:0000313" key="2">
    <source>
        <dbReference type="EMBL" id="RDB57494.1"/>
    </source>
</evidence>
<dbReference type="Proteomes" id="UP000253792">
    <property type="component" value="Unassembled WGS sequence"/>
</dbReference>
<feature type="compositionally biased region" description="Low complexity" evidence="1">
    <location>
        <begin position="157"/>
        <end position="167"/>
    </location>
</feature>
<reference evidence="2 3" key="1">
    <citation type="journal article" date="2018" name="Elife">
        <title>Discovery and characterization of a prevalent human gut bacterial enzyme sufficient for the inactivation of a family of plant toxins.</title>
        <authorList>
            <person name="Koppel N."/>
            <person name="Bisanz J.E."/>
            <person name="Pandelia M.E."/>
            <person name="Turnbaugh P.J."/>
            <person name="Balskus E.P."/>
        </authorList>
    </citation>
    <scope>NUCLEOTIDE SEQUENCE [LARGE SCALE GENOMIC DNA]</scope>
    <source>
        <strain evidence="3">anaerobia AP69FAA</strain>
    </source>
</reference>
<protein>
    <submittedName>
        <fullName evidence="2">Uncharacterized protein</fullName>
    </submittedName>
</protein>
<evidence type="ECO:0000256" key="1">
    <source>
        <dbReference type="SAM" id="MobiDB-lite"/>
    </source>
</evidence>
<accession>A0A369LE92</accession>
<dbReference type="EMBL" id="PPTP01000001">
    <property type="protein sequence ID" value="RDB57494.1"/>
    <property type="molecule type" value="Genomic_DNA"/>
</dbReference>
<comment type="caution">
    <text evidence="2">The sequence shown here is derived from an EMBL/GenBank/DDBJ whole genome shotgun (WGS) entry which is preliminary data.</text>
</comment>
<name>A0A369LE92_9ACTN</name>
<feature type="region of interest" description="Disordered" evidence="1">
    <location>
        <begin position="145"/>
        <end position="174"/>
    </location>
</feature>
<keyword evidence="3" id="KW-1185">Reference proteome</keyword>
<organism evidence="2 3">
    <name type="scientific">Senegalimassilia anaerobia</name>
    <dbReference type="NCBI Taxonomy" id="1473216"/>
    <lineage>
        <taxon>Bacteria</taxon>
        <taxon>Bacillati</taxon>
        <taxon>Actinomycetota</taxon>
        <taxon>Coriobacteriia</taxon>
        <taxon>Coriobacteriales</taxon>
        <taxon>Coriobacteriaceae</taxon>
        <taxon>Senegalimassilia</taxon>
    </lineage>
</organism>
<sequence length="312" mass="34061">MEADVRDLFDEDALFDPFEDGPEGDVDPAAAAQVTIGAPLSAEEAAPAVAAAPEVDERTAQERFRDLLKETPAQRRVMLALVDFCRQPKTGEEMDARTEELLRYGFSIYSPVVFRELLEEAGAIRYAVFDDDGNEVAETHGAVAEGEAPVEGGDRCGSAPGDGLDGAAADRADAEPCAMSSEEHFDGQETVELEFLEVADERPGLWVATPEGLEVVDEQDDAGEIRDLLAAEPKYLDIYHQILDFCTEDGGRSAKELDRLVNDSPLLEEPRRYSGYFVGRLERKGALEWRGGWCTTQAGRDMIAEALAEVAQ</sequence>
<proteinExistence type="predicted"/>
<dbReference type="OrthoDB" id="3177261at2"/>